<organism evidence="12 13">
    <name type="scientific">Apiospora saccharicola</name>
    <dbReference type="NCBI Taxonomy" id="335842"/>
    <lineage>
        <taxon>Eukaryota</taxon>
        <taxon>Fungi</taxon>
        <taxon>Dikarya</taxon>
        <taxon>Ascomycota</taxon>
        <taxon>Pezizomycotina</taxon>
        <taxon>Sordariomycetes</taxon>
        <taxon>Xylariomycetidae</taxon>
        <taxon>Amphisphaeriales</taxon>
        <taxon>Apiosporaceae</taxon>
        <taxon>Apiospora</taxon>
    </lineage>
</organism>
<sequence length="116" mass="11588">MKAVLILASAALVAAQGYFVGEPDCAIPCLTDAISKVGCAAGDISCQCSPATQSALVPLVAPCLTSKCSSKELSQALQAGNDICSSFAAGKLTFSASPMPSTAVTGTMSLMTTPPR</sequence>
<keyword evidence="5" id="KW-0325">Glycoprotein</keyword>
<comment type="similarity">
    <text evidence="3">Belongs to the RBT5 family.</text>
</comment>
<dbReference type="PROSITE" id="PS52012">
    <property type="entry name" value="CFEM"/>
    <property type="match status" value="1"/>
</dbReference>
<reference evidence="12 13" key="1">
    <citation type="submission" date="2023-01" db="EMBL/GenBank/DDBJ databases">
        <title>Analysis of 21 Apiospora genomes using comparative genomics revels a genus with tremendous synthesis potential of carbohydrate active enzymes and secondary metabolites.</title>
        <authorList>
            <person name="Sorensen T."/>
        </authorList>
    </citation>
    <scope>NUCLEOTIDE SEQUENCE [LARGE SCALE GENOMIC DNA]</scope>
    <source>
        <strain evidence="12 13">CBS 83171</strain>
    </source>
</reference>
<keyword evidence="8" id="KW-0449">Lipoprotein</keyword>
<evidence type="ECO:0000256" key="2">
    <source>
        <dbReference type="ARBA" id="ARBA00004613"/>
    </source>
</evidence>
<feature type="signal peptide" evidence="10">
    <location>
        <begin position="1"/>
        <end position="15"/>
    </location>
</feature>
<evidence type="ECO:0000256" key="9">
    <source>
        <dbReference type="PROSITE-ProRule" id="PRU01356"/>
    </source>
</evidence>
<keyword evidence="9" id="KW-0479">Metal-binding</keyword>
<keyword evidence="13" id="KW-1185">Reference proteome</keyword>
<evidence type="ECO:0000256" key="5">
    <source>
        <dbReference type="ARBA" id="ARBA00022622"/>
    </source>
</evidence>
<name>A0ABR1VRN4_9PEZI</name>
<feature type="binding site" description="axial binding residue" evidence="9">
    <location>
        <position position="43"/>
    </location>
    <ligand>
        <name>heme</name>
        <dbReference type="ChEBI" id="CHEBI:30413"/>
    </ligand>
    <ligandPart>
        <name>Fe</name>
        <dbReference type="ChEBI" id="CHEBI:18248"/>
    </ligandPart>
</feature>
<proteinExistence type="inferred from homology"/>
<feature type="disulfide bond" evidence="9">
    <location>
        <begin position="39"/>
        <end position="46"/>
    </location>
</feature>
<keyword evidence="9" id="KW-0408">Iron</keyword>
<comment type="caution">
    <text evidence="9">Lacks conserved residue(s) required for the propagation of feature annotation.</text>
</comment>
<evidence type="ECO:0000256" key="8">
    <source>
        <dbReference type="ARBA" id="ARBA00023288"/>
    </source>
</evidence>
<keyword evidence="5" id="KW-0472">Membrane</keyword>
<evidence type="ECO:0000256" key="1">
    <source>
        <dbReference type="ARBA" id="ARBA00004589"/>
    </source>
</evidence>
<evidence type="ECO:0000259" key="11">
    <source>
        <dbReference type="PROSITE" id="PS52012"/>
    </source>
</evidence>
<evidence type="ECO:0000256" key="7">
    <source>
        <dbReference type="ARBA" id="ARBA00023157"/>
    </source>
</evidence>
<accession>A0ABR1VRN4</accession>
<protein>
    <recommendedName>
        <fullName evidence="11">CFEM domain-containing protein</fullName>
    </recommendedName>
</protein>
<keyword evidence="7 9" id="KW-1015">Disulfide bond</keyword>
<evidence type="ECO:0000256" key="3">
    <source>
        <dbReference type="ARBA" id="ARBA00010031"/>
    </source>
</evidence>
<keyword evidence="4" id="KW-0964">Secreted</keyword>
<evidence type="ECO:0000256" key="4">
    <source>
        <dbReference type="ARBA" id="ARBA00022525"/>
    </source>
</evidence>
<evidence type="ECO:0000256" key="6">
    <source>
        <dbReference type="ARBA" id="ARBA00022729"/>
    </source>
</evidence>
<comment type="caution">
    <text evidence="12">The sequence shown here is derived from an EMBL/GenBank/DDBJ whole genome shotgun (WGS) entry which is preliminary data.</text>
</comment>
<dbReference type="Proteomes" id="UP001446871">
    <property type="component" value="Unassembled WGS sequence"/>
</dbReference>
<dbReference type="InterPro" id="IPR008427">
    <property type="entry name" value="Extracellular_membr_CFEM_dom"/>
</dbReference>
<dbReference type="EMBL" id="JAQQWM010000003">
    <property type="protein sequence ID" value="KAK8072574.1"/>
    <property type="molecule type" value="Genomic_DNA"/>
</dbReference>
<feature type="domain" description="CFEM" evidence="11">
    <location>
        <begin position="1"/>
        <end position="111"/>
    </location>
</feature>
<keyword evidence="9" id="KW-0349">Heme</keyword>
<comment type="subcellular location">
    <subcellularLocation>
        <location evidence="1">Membrane</location>
        <topology evidence="1">Lipid-anchor</topology>
        <topology evidence="1">GPI-anchor</topology>
    </subcellularLocation>
    <subcellularLocation>
        <location evidence="2">Secreted</location>
    </subcellularLocation>
</comment>
<evidence type="ECO:0000256" key="10">
    <source>
        <dbReference type="SAM" id="SignalP"/>
    </source>
</evidence>
<keyword evidence="5" id="KW-0336">GPI-anchor</keyword>
<dbReference type="SMART" id="SM00747">
    <property type="entry name" value="CFEM"/>
    <property type="match status" value="1"/>
</dbReference>
<dbReference type="Pfam" id="PF05730">
    <property type="entry name" value="CFEM"/>
    <property type="match status" value="1"/>
</dbReference>
<feature type="chain" id="PRO_5046031821" description="CFEM domain-containing protein" evidence="10">
    <location>
        <begin position="16"/>
        <end position="116"/>
    </location>
</feature>
<evidence type="ECO:0000313" key="13">
    <source>
        <dbReference type="Proteomes" id="UP001446871"/>
    </source>
</evidence>
<evidence type="ECO:0000313" key="12">
    <source>
        <dbReference type="EMBL" id="KAK8072574.1"/>
    </source>
</evidence>
<gene>
    <name evidence="12" type="ORF">PG996_005922</name>
</gene>
<keyword evidence="6 10" id="KW-0732">Signal</keyword>